<dbReference type="InterPro" id="IPR003017">
    <property type="entry name" value="Amphiphysin_1"/>
</dbReference>
<dbReference type="InterPro" id="IPR027267">
    <property type="entry name" value="AH/BAR_dom_sf"/>
</dbReference>
<organism evidence="12 13">
    <name type="scientific">Cyprinus carpio</name>
    <name type="common">Common carp</name>
    <dbReference type="NCBI Taxonomy" id="7962"/>
    <lineage>
        <taxon>Eukaryota</taxon>
        <taxon>Metazoa</taxon>
        <taxon>Chordata</taxon>
        <taxon>Craniata</taxon>
        <taxon>Vertebrata</taxon>
        <taxon>Euteleostomi</taxon>
        <taxon>Actinopterygii</taxon>
        <taxon>Neopterygii</taxon>
        <taxon>Teleostei</taxon>
        <taxon>Ostariophysi</taxon>
        <taxon>Cypriniformes</taxon>
        <taxon>Cyprinidae</taxon>
        <taxon>Cyprininae</taxon>
        <taxon>Cyprinus</taxon>
    </lineage>
</organism>
<evidence type="ECO:0000256" key="6">
    <source>
        <dbReference type="ARBA" id="ARBA00023136"/>
    </source>
</evidence>
<feature type="domain" description="BAR" evidence="11">
    <location>
        <begin position="24"/>
        <end position="240"/>
    </location>
</feature>
<keyword evidence="6" id="KW-0472">Membrane</keyword>
<dbReference type="PROSITE" id="PS51021">
    <property type="entry name" value="BAR"/>
    <property type="match status" value="1"/>
</dbReference>
<feature type="compositionally biased region" description="Acidic residues" evidence="9">
    <location>
        <begin position="463"/>
        <end position="474"/>
    </location>
</feature>
<evidence type="ECO:0000256" key="5">
    <source>
        <dbReference type="ARBA" id="ARBA00023054"/>
    </source>
</evidence>
<dbReference type="AlphaFoldDB" id="A0A8C2EBE8"/>
<dbReference type="Proteomes" id="UP000694701">
    <property type="component" value="Unplaced"/>
</dbReference>
<dbReference type="FunFam" id="1.20.1270.60:FF:000013">
    <property type="entry name" value="Amphiphysin isoform 2"/>
    <property type="match status" value="1"/>
</dbReference>
<protein>
    <submittedName>
        <fullName evidence="12">Amphiphysin</fullName>
    </submittedName>
</protein>
<evidence type="ECO:0000259" key="11">
    <source>
        <dbReference type="PROSITE" id="PS51021"/>
    </source>
</evidence>
<dbReference type="GO" id="GO:0005543">
    <property type="term" value="F:phospholipid binding"/>
    <property type="evidence" value="ECO:0007669"/>
    <property type="project" value="TreeGrafter"/>
</dbReference>
<evidence type="ECO:0000256" key="4">
    <source>
        <dbReference type="ARBA" id="ARBA00022490"/>
    </source>
</evidence>
<dbReference type="InterPro" id="IPR004148">
    <property type="entry name" value="BAR_dom"/>
</dbReference>
<feature type="compositionally biased region" description="Polar residues" evidence="9">
    <location>
        <begin position="496"/>
        <end position="505"/>
    </location>
</feature>
<evidence type="ECO:0000313" key="12">
    <source>
        <dbReference type="Ensembl" id="ENSCCRP00020038687.1"/>
    </source>
</evidence>
<proteinExistence type="predicted"/>
<feature type="compositionally biased region" description="Basic and acidic residues" evidence="9">
    <location>
        <begin position="564"/>
        <end position="578"/>
    </location>
</feature>
<dbReference type="PANTHER" id="PTHR46514">
    <property type="entry name" value="AMPHIPHYSIN"/>
    <property type="match status" value="1"/>
</dbReference>
<evidence type="ECO:0000313" key="13">
    <source>
        <dbReference type="Proteomes" id="UP000694701"/>
    </source>
</evidence>
<dbReference type="InterPro" id="IPR001452">
    <property type="entry name" value="SH3_domain"/>
</dbReference>
<accession>A0A8C2EBE8</accession>
<feature type="compositionally biased region" description="Low complexity" evidence="9">
    <location>
        <begin position="475"/>
        <end position="494"/>
    </location>
</feature>
<dbReference type="PRINTS" id="PR01251">
    <property type="entry name" value="AMPHIPHYSIN"/>
</dbReference>
<dbReference type="CDD" id="cd07611">
    <property type="entry name" value="BAR_Amphiphysin_I_II"/>
    <property type="match status" value="1"/>
</dbReference>
<name>A0A8C2EBE8_CYPCA</name>
<evidence type="ECO:0000256" key="7">
    <source>
        <dbReference type="PROSITE-ProRule" id="PRU00192"/>
    </source>
</evidence>
<dbReference type="Ensembl" id="ENSCCRT00020042226.1">
    <property type="protein sequence ID" value="ENSCCRP00020038687.1"/>
    <property type="gene ID" value="ENSCCRG00020014364.1"/>
</dbReference>
<keyword evidence="5 8" id="KW-0175">Coiled coil</keyword>
<dbReference type="Gene3D" id="1.20.1270.60">
    <property type="entry name" value="Arfaptin homology (AH) domain/BAR domain"/>
    <property type="match status" value="1"/>
</dbReference>
<dbReference type="GO" id="GO:0005886">
    <property type="term" value="C:plasma membrane"/>
    <property type="evidence" value="ECO:0007669"/>
    <property type="project" value="TreeGrafter"/>
</dbReference>
<dbReference type="PROSITE" id="PS50002">
    <property type="entry name" value="SH3"/>
    <property type="match status" value="1"/>
</dbReference>
<sequence>MAEIKTGIFAKNVQKRLSRAQEKVLQKLGKADETKDEQFEQCVQNFKRQEFEGSRLQREMKAYIAAVKGMQQASRNLTESLHEVYESDWHGKDDVMIIGKNCDVLWEDFHQKLVDSTIDTLETYLTQFPDLKIRVAKRSRKLIDYDSARHHLETLQASTMRNEKKIAKAEEDLKKAQRVFDDLNVGLQDELPTLWDSRVGFYVSTFKNVSSLEARFHREISFLCHKLYEVMNKLAEQHSDKMFTIQGAPSDSGPLRLARTPTPPDDESPDSSPAASPNHTLRPTSPGLPRPKSPSQLKMGPPKPPPPKVTPTKELQQEQIIDLFDGGFPEISVTSPQPNEKPGESLLDLDFDPFKPDASTPIGQTQSPISQTLPWDLWAVSLLSLPAADAGFTANWAADFGSSATTGTEESGNAQPAVDEQGWPPAEGWPTEAASQPQEEAATDEDATVPTFAADFDKMSEVEAPEGDVAEGEGEAAPASVPEGGEGPVTTPPTDTQPAEITASSPPAEMATSAVESPVSAETEAAEQAEWLVLSVQTLALTPKHLFQTIDAKPEEEASSLEAKPGDEPDNVEPKPTDEPDNVDTQPGEVPDNIEPKPGDAPDNPQPGDETSKEGAANNEKEEEKMPIPSVVIEPASSNEGDDDRDGDIISPIATSGNGVITDCQTTKDISSEMPPGYLFKVETMHDFEAANPDELELKKGDIVLVVPTELAEDQDAGWLTGIRESDWLQHGTSAHKGLFPENFTQCLE</sequence>
<dbReference type="PRINTS" id="PR01252">
    <property type="entry name" value="AMPHIPHYSIN1"/>
</dbReference>
<dbReference type="GO" id="GO:0048488">
    <property type="term" value="P:synaptic vesicle endocytosis"/>
    <property type="evidence" value="ECO:0007669"/>
    <property type="project" value="TreeGrafter"/>
</dbReference>
<dbReference type="Pfam" id="PF14604">
    <property type="entry name" value="SH3_9"/>
    <property type="match status" value="1"/>
</dbReference>
<feature type="region of interest" description="Disordered" evidence="9">
    <location>
        <begin position="244"/>
        <end position="314"/>
    </location>
</feature>
<feature type="region of interest" description="Disordered" evidence="9">
    <location>
        <begin position="550"/>
        <end position="661"/>
    </location>
</feature>
<reference evidence="12" key="1">
    <citation type="submission" date="2025-08" db="UniProtKB">
        <authorList>
            <consortium name="Ensembl"/>
        </authorList>
    </citation>
    <scope>IDENTIFICATION</scope>
</reference>
<evidence type="ECO:0000259" key="10">
    <source>
        <dbReference type="PROSITE" id="PS50002"/>
    </source>
</evidence>
<evidence type="ECO:0000256" key="1">
    <source>
        <dbReference type="ARBA" id="ARBA00004308"/>
    </source>
</evidence>
<evidence type="ECO:0000256" key="9">
    <source>
        <dbReference type="SAM" id="MobiDB-lite"/>
    </source>
</evidence>
<feature type="compositionally biased region" description="Polar residues" evidence="9">
    <location>
        <begin position="402"/>
        <end position="414"/>
    </location>
</feature>
<dbReference type="SMART" id="SM00326">
    <property type="entry name" value="SH3"/>
    <property type="match status" value="1"/>
</dbReference>
<dbReference type="SMART" id="SM00721">
    <property type="entry name" value="BAR"/>
    <property type="match status" value="1"/>
</dbReference>
<dbReference type="PANTHER" id="PTHR46514:SF2">
    <property type="entry name" value="AMPHIPHYSIN"/>
    <property type="match status" value="1"/>
</dbReference>
<keyword evidence="3 7" id="KW-0728">SH3 domain</keyword>
<evidence type="ECO:0000256" key="8">
    <source>
        <dbReference type="SAM" id="Coils"/>
    </source>
</evidence>
<feature type="domain" description="SH3" evidence="10">
    <location>
        <begin position="677"/>
        <end position="749"/>
    </location>
</feature>
<dbReference type="SUPFAM" id="SSF50044">
    <property type="entry name" value="SH3-domain"/>
    <property type="match status" value="1"/>
</dbReference>
<feature type="region of interest" description="Disordered" evidence="9">
    <location>
        <begin position="401"/>
        <end position="526"/>
    </location>
</feature>
<evidence type="ECO:0000256" key="2">
    <source>
        <dbReference type="ARBA" id="ARBA00004496"/>
    </source>
</evidence>
<feature type="coiled-coil region" evidence="8">
    <location>
        <begin position="152"/>
        <end position="186"/>
    </location>
</feature>
<keyword evidence="4" id="KW-0963">Cytoplasm</keyword>
<comment type="subcellular location">
    <subcellularLocation>
        <location evidence="2">Cytoplasm</location>
    </subcellularLocation>
    <subcellularLocation>
        <location evidence="1">Endomembrane system</location>
    </subcellularLocation>
</comment>
<dbReference type="InterPro" id="IPR003005">
    <property type="entry name" value="Amphiphysin"/>
</dbReference>
<dbReference type="SUPFAM" id="SSF103657">
    <property type="entry name" value="BAR/IMD domain-like"/>
    <property type="match status" value="1"/>
</dbReference>
<dbReference type="InterPro" id="IPR036028">
    <property type="entry name" value="SH3-like_dom_sf"/>
</dbReference>
<evidence type="ECO:0000256" key="3">
    <source>
        <dbReference type="ARBA" id="ARBA00022443"/>
    </source>
</evidence>
<dbReference type="Pfam" id="PF03114">
    <property type="entry name" value="BAR"/>
    <property type="match status" value="1"/>
</dbReference>
<dbReference type="GO" id="GO:0008021">
    <property type="term" value="C:synaptic vesicle"/>
    <property type="evidence" value="ECO:0007669"/>
    <property type="project" value="TreeGrafter"/>
</dbReference>
<dbReference type="Gene3D" id="2.30.30.40">
    <property type="entry name" value="SH3 Domains"/>
    <property type="match status" value="1"/>
</dbReference>